<gene>
    <name evidence="1" type="ORF">GCM10022197_11640</name>
</gene>
<comment type="caution">
    <text evidence="1">The sequence shown here is derived from an EMBL/GenBank/DDBJ whole genome shotgun (WGS) entry which is preliminary data.</text>
</comment>
<name>A0ABP6WZV5_9ACTN</name>
<evidence type="ECO:0000313" key="2">
    <source>
        <dbReference type="Proteomes" id="UP001500767"/>
    </source>
</evidence>
<proteinExistence type="predicted"/>
<protein>
    <submittedName>
        <fullName evidence="1">Uncharacterized protein</fullName>
    </submittedName>
</protein>
<accession>A0ABP6WZV5</accession>
<evidence type="ECO:0000313" key="1">
    <source>
        <dbReference type="EMBL" id="GAA3558001.1"/>
    </source>
</evidence>
<sequence>MKHRVAKWSVSADQWFMNTATQHGADSAVVQCDELRPLTTLRRRPFQQAQAAALLGTFAGTWREFESTVRAAAAYCPGPPRS</sequence>
<dbReference type="EMBL" id="BAAAYR010000001">
    <property type="protein sequence ID" value="GAA3558001.1"/>
    <property type="molecule type" value="Genomic_DNA"/>
</dbReference>
<dbReference type="Proteomes" id="UP001500767">
    <property type="component" value="Unassembled WGS sequence"/>
</dbReference>
<keyword evidence="2" id="KW-1185">Reference proteome</keyword>
<organism evidence="1 2">
    <name type="scientific">Microlunatus spumicola</name>
    <dbReference type="NCBI Taxonomy" id="81499"/>
    <lineage>
        <taxon>Bacteria</taxon>
        <taxon>Bacillati</taxon>
        <taxon>Actinomycetota</taxon>
        <taxon>Actinomycetes</taxon>
        <taxon>Propionibacteriales</taxon>
        <taxon>Propionibacteriaceae</taxon>
        <taxon>Microlunatus</taxon>
    </lineage>
</organism>
<reference evidence="2" key="1">
    <citation type="journal article" date="2019" name="Int. J. Syst. Evol. Microbiol.">
        <title>The Global Catalogue of Microorganisms (GCM) 10K type strain sequencing project: providing services to taxonomists for standard genome sequencing and annotation.</title>
        <authorList>
            <consortium name="The Broad Institute Genomics Platform"/>
            <consortium name="The Broad Institute Genome Sequencing Center for Infectious Disease"/>
            <person name="Wu L."/>
            <person name="Ma J."/>
        </authorList>
    </citation>
    <scope>NUCLEOTIDE SEQUENCE [LARGE SCALE GENOMIC DNA]</scope>
    <source>
        <strain evidence="2">JCM 16540</strain>
    </source>
</reference>